<dbReference type="InterPro" id="IPR004839">
    <property type="entry name" value="Aminotransferase_I/II_large"/>
</dbReference>
<dbReference type="InterPro" id="IPR015422">
    <property type="entry name" value="PyrdxlP-dep_Trfase_small"/>
</dbReference>
<evidence type="ECO:0000256" key="7">
    <source>
        <dbReference type="ARBA" id="ARBA00022898"/>
    </source>
</evidence>
<dbReference type="GO" id="GO:0000105">
    <property type="term" value="P:L-histidine biosynthetic process"/>
    <property type="evidence" value="ECO:0007669"/>
    <property type="project" value="UniProtKB-UniRule"/>
</dbReference>
<dbReference type="CDD" id="cd00609">
    <property type="entry name" value="AAT_like"/>
    <property type="match status" value="1"/>
</dbReference>
<evidence type="ECO:0000256" key="8">
    <source>
        <dbReference type="ARBA" id="ARBA00047481"/>
    </source>
</evidence>
<evidence type="ECO:0000256" key="1">
    <source>
        <dbReference type="ARBA" id="ARBA00001933"/>
    </source>
</evidence>
<keyword evidence="7 9" id="KW-0663">Pyridoxal phosphate</keyword>
<dbReference type="RefSeq" id="WP_052880777.1">
    <property type="nucleotide sequence ID" value="NZ_CP010904.1"/>
</dbReference>
<dbReference type="InterPro" id="IPR015421">
    <property type="entry name" value="PyrdxlP-dep_Trfase_major"/>
</dbReference>
<dbReference type="Gene3D" id="3.40.640.10">
    <property type="entry name" value="Type I PLP-dependent aspartate aminotransferase-like (Major domain)"/>
    <property type="match status" value="1"/>
</dbReference>
<dbReference type="KEGG" id="vbl:L21SP4_00043"/>
<protein>
    <recommendedName>
        <fullName evidence="9">Histidinol-phosphate aminotransferase</fullName>
        <ecNumber evidence="9">2.6.1.9</ecNumber>
    </recommendedName>
    <alternativeName>
        <fullName evidence="9">Imidazole acetol-phosphate transaminase</fullName>
    </alternativeName>
</protein>
<dbReference type="GO" id="GO:0004400">
    <property type="term" value="F:histidinol-phosphate transaminase activity"/>
    <property type="evidence" value="ECO:0007669"/>
    <property type="project" value="UniProtKB-UniRule"/>
</dbReference>
<keyword evidence="5 9" id="KW-0032">Aminotransferase</keyword>
<dbReference type="PANTHER" id="PTHR43643:SF3">
    <property type="entry name" value="HISTIDINOL-PHOSPHATE AMINOTRANSFERASE"/>
    <property type="match status" value="1"/>
</dbReference>
<evidence type="ECO:0000259" key="10">
    <source>
        <dbReference type="Pfam" id="PF00155"/>
    </source>
</evidence>
<dbReference type="Pfam" id="PF00155">
    <property type="entry name" value="Aminotran_1_2"/>
    <property type="match status" value="1"/>
</dbReference>
<evidence type="ECO:0000313" key="11">
    <source>
        <dbReference type="EMBL" id="AKJ63332.1"/>
    </source>
</evidence>
<dbReference type="STRING" id="1307763.L21SP4_00043"/>
<dbReference type="AlphaFoldDB" id="A0A0G3ED97"/>
<dbReference type="UniPathway" id="UPA00031">
    <property type="reaction ID" value="UER00012"/>
</dbReference>
<gene>
    <name evidence="9 11" type="primary">hisC</name>
    <name evidence="11" type="ORF">L21SP4_00043</name>
</gene>
<proteinExistence type="inferred from homology"/>
<comment type="pathway">
    <text evidence="2 9">Amino-acid biosynthesis; L-histidine biosynthesis; L-histidine from 5-phospho-alpha-D-ribose 1-diphosphate: step 7/9.</text>
</comment>
<comment type="similarity">
    <text evidence="3 9">Belongs to the class-II pyridoxal-phosphate-dependent aminotransferase family. Histidinol-phosphate aminotransferase subfamily.</text>
</comment>
<feature type="domain" description="Aminotransferase class I/classII large" evidence="10">
    <location>
        <begin position="26"/>
        <end position="341"/>
    </location>
</feature>
<feature type="modified residue" description="N6-(pyridoxal phosphate)lysine" evidence="9">
    <location>
        <position position="209"/>
    </location>
</feature>
<organism evidence="11 12">
    <name type="scientific">Kiritimatiella glycovorans</name>
    <dbReference type="NCBI Taxonomy" id="1307763"/>
    <lineage>
        <taxon>Bacteria</taxon>
        <taxon>Pseudomonadati</taxon>
        <taxon>Kiritimatiellota</taxon>
        <taxon>Kiritimatiellia</taxon>
        <taxon>Kiritimatiellales</taxon>
        <taxon>Kiritimatiellaceae</taxon>
        <taxon>Kiritimatiella</taxon>
    </lineage>
</organism>
<dbReference type="Gene3D" id="3.90.1150.10">
    <property type="entry name" value="Aspartate Aminotransferase, domain 1"/>
    <property type="match status" value="1"/>
</dbReference>
<dbReference type="InterPro" id="IPR050106">
    <property type="entry name" value="HistidinolP_aminotransfase"/>
</dbReference>
<dbReference type="HAMAP" id="MF_01023">
    <property type="entry name" value="HisC_aminotrans_2"/>
    <property type="match status" value="1"/>
</dbReference>
<keyword evidence="9" id="KW-0028">Amino-acid biosynthesis</keyword>
<reference evidence="11 12" key="2">
    <citation type="journal article" date="2016" name="ISME J.">
        <title>Characterization of the first cultured representative of Verrucomicrobia subdivision 5 indicates the proposal of a novel phylum.</title>
        <authorList>
            <person name="Spring S."/>
            <person name="Bunk B."/>
            <person name="Sproer C."/>
            <person name="Schumann P."/>
            <person name="Rohde M."/>
            <person name="Tindall B.J."/>
            <person name="Klenk H.P."/>
        </authorList>
    </citation>
    <scope>NUCLEOTIDE SEQUENCE [LARGE SCALE GENOMIC DNA]</scope>
    <source>
        <strain evidence="11 12">L21-Fru-AB</strain>
    </source>
</reference>
<dbReference type="GO" id="GO:0030170">
    <property type="term" value="F:pyridoxal phosphate binding"/>
    <property type="evidence" value="ECO:0007669"/>
    <property type="project" value="InterPro"/>
</dbReference>
<dbReference type="EC" id="2.6.1.9" evidence="9"/>
<evidence type="ECO:0000256" key="2">
    <source>
        <dbReference type="ARBA" id="ARBA00005011"/>
    </source>
</evidence>
<dbReference type="PANTHER" id="PTHR43643">
    <property type="entry name" value="HISTIDINOL-PHOSPHATE AMINOTRANSFERASE 2"/>
    <property type="match status" value="1"/>
</dbReference>
<evidence type="ECO:0000313" key="12">
    <source>
        <dbReference type="Proteomes" id="UP000035268"/>
    </source>
</evidence>
<evidence type="ECO:0000256" key="9">
    <source>
        <dbReference type="HAMAP-Rule" id="MF_01023"/>
    </source>
</evidence>
<keyword evidence="12" id="KW-1185">Reference proteome</keyword>
<dbReference type="EMBL" id="CP010904">
    <property type="protein sequence ID" value="AKJ63332.1"/>
    <property type="molecule type" value="Genomic_DNA"/>
</dbReference>
<dbReference type="InterPro" id="IPR015424">
    <property type="entry name" value="PyrdxlP-dep_Trfase"/>
</dbReference>
<dbReference type="PATRIC" id="fig|1609981.3.peg.47"/>
<dbReference type="SUPFAM" id="SSF53383">
    <property type="entry name" value="PLP-dependent transferases"/>
    <property type="match status" value="1"/>
</dbReference>
<evidence type="ECO:0000256" key="6">
    <source>
        <dbReference type="ARBA" id="ARBA00022679"/>
    </source>
</evidence>
<dbReference type="OrthoDB" id="9813612at2"/>
<evidence type="ECO:0000256" key="4">
    <source>
        <dbReference type="ARBA" id="ARBA00011738"/>
    </source>
</evidence>
<keyword evidence="9" id="KW-0368">Histidine biosynthesis</keyword>
<keyword evidence="6 9" id="KW-0808">Transferase</keyword>
<evidence type="ECO:0000256" key="5">
    <source>
        <dbReference type="ARBA" id="ARBA00022576"/>
    </source>
</evidence>
<dbReference type="Proteomes" id="UP000035268">
    <property type="component" value="Chromosome"/>
</dbReference>
<dbReference type="InterPro" id="IPR004838">
    <property type="entry name" value="NHTrfase_class1_PyrdxlP-BS"/>
</dbReference>
<reference evidence="12" key="1">
    <citation type="submission" date="2015-02" db="EMBL/GenBank/DDBJ databases">
        <title>Description and complete genome sequence of the first cultured representative of the subdivision 5 of the Verrucomicrobia phylum.</title>
        <authorList>
            <person name="Spring S."/>
            <person name="Bunk B."/>
            <person name="Sproer C."/>
            <person name="Klenk H.-P."/>
        </authorList>
    </citation>
    <scope>NUCLEOTIDE SEQUENCE [LARGE SCALE GENOMIC DNA]</scope>
    <source>
        <strain evidence="12">L21-Fru-AB</strain>
    </source>
</reference>
<sequence length="348" mass="38799">MNPSLLRRAVREMEAYVPGEQPADTGIIKLNTNENPYPPSPGVSRVLASFDPQRLRKYPDPGCAPLRTLIAQRTGFRDDEILIGNGSDEILALAMRVFVERGGAAGWFDPSYSLYPVLADIEEIRHRPTALDEDFGWNDPDTEGLDLFLLTHPNAPTGMLYEQEAIADLARRFDGVLLIDEAYADFAPRNCLDMAREFGNVLVARSFSKSYSLAGLRVGYAVGSRELIGAMGKIRDSYNVDMLAQEIACAAFADDDHMRRNTDRILATRERIAEALRERGWTLPDSAGNFLWARPPGSAAEWFEALRARGILVRYFDAPRTRRHLRITVGTDEEMDAFLDAVDAAGKD</sequence>
<name>A0A0G3ED97_9BACT</name>
<dbReference type="InterPro" id="IPR005861">
    <property type="entry name" value="HisP_aminotrans"/>
</dbReference>
<dbReference type="NCBIfam" id="TIGR01141">
    <property type="entry name" value="hisC"/>
    <property type="match status" value="1"/>
</dbReference>
<dbReference type="PROSITE" id="PS00105">
    <property type="entry name" value="AA_TRANSFER_CLASS_1"/>
    <property type="match status" value="1"/>
</dbReference>
<comment type="cofactor">
    <cofactor evidence="1 9">
        <name>pyridoxal 5'-phosphate</name>
        <dbReference type="ChEBI" id="CHEBI:597326"/>
    </cofactor>
</comment>
<accession>A0A0G3ED97</accession>
<evidence type="ECO:0000256" key="3">
    <source>
        <dbReference type="ARBA" id="ARBA00007970"/>
    </source>
</evidence>
<comment type="catalytic activity">
    <reaction evidence="8 9">
        <text>L-histidinol phosphate + 2-oxoglutarate = 3-(imidazol-4-yl)-2-oxopropyl phosphate + L-glutamate</text>
        <dbReference type="Rhea" id="RHEA:23744"/>
        <dbReference type="ChEBI" id="CHEBI:16810"/>
        <dbReference type="ChEBI" id="CHEBI:29985"/>
        <dbReference type="ChEBI" id="CHEBI:57766"/>
        <dbReference type="ChEBI" id="CHEBI:57980"/>
        <dbReference type="EC" id="2.6.1.9"/>
    </reaction>
</comment>
<comment type="subunit">
    <text evidence="4 9">Homodimer.</text>
</comment>